<dbReference type="AlphaFoldDB" id="E4XJQ2"/>
<dbReference type="InterPro" id="IPR043504">
    <property type="entry name" value="Peptidase_S1_PA_chymotrypsin"/>
</dbReference>
<keyword evidence="1 5" id="KW-0645">Protease</keyword>
<dbReference type="CDD" id="cd00190">
    <property type="entry name" value="Tryp_SPc"/>
    <property type="match status" value="1"/>
</dbReference>
<evidence type="ECO:0000259" key="6">
    <source>
        <dbReference type="PROSITE" id="PS50240"/>
    </source>
</evidence>
<dbReference type="EMBL" id="FN653062">
    <property type="protein sequence ID" value="CBY24686.1"/>
    <property type="molecule type" value="Genomic_DNA"/>
</dbReference>
<dbReference type="InParanoid" id="E4XJQ2"/>
<dbReference type="InterPro" id="IPR001314">
    <property type="entry name" value="Peptidase_S1A"/>
</dbReference>
<dbReference type="PROSITE" id="PS00135">
    <property type="entry name" value="TRYPSIN_SER"/>
    <property type="match status" value="1"/>
</dbReference>
<reference evidence="7" key="1">
    <citation type="journal article" date="2010" name="Science">
        <title>Plasticity of animal genome architecture unmasked by rapid evolution of a pelagic tunicate.</title>
        <authorList>
            <person name="Denoeud F."/>
            <person name="Henriet S."/>
            <person name="Mungpakdee S."/>
            <person name="Aury J.M."/>
            <person name="Da Silva C."/>
            <person name="Brinkmann H."/>
            <person name="Mikhaleva J."/>
            <person name="Olsen L.C."/>
            <person name="Jubin C."/>
            <person name="Canestro C."/>
            <person name="Bouquet J.M."/>
            <person name="Danks G."/>
            <person name="Poulain J."/>
            <person name="Campsteijn C."/>
            <person name="Adamski M."/>
            <person name="Cross I."/>
            <person name="Yadetie F."/>
            <person name="Muffato M."/>
            <person name="Louis A."/>
            <person name="Butcher S."/>
            <person name="Tsagkogeorga G."/>
            <person name="Konrad A."/>
            <person name="Singh S."/>
            <person name="Jensen M.F."/>
            <person name="Cong E.H."/>
            <person name="Eikeseth-Otteraa H."/>
            <person name="Noel B."/>
            <person name="Anthouard V."/>
            <person name="Porcel B.M."/>
            <person name="Kachouri-Lafond R."/>
            <person name="Nishino A."/>
            <person name="Ugolini M."/>
            <person name="Chourrout P."/>
            <person name="Nishida H."/>
            <person name="Aasland R."/>
            <person name="Huzurbazar S."/>
            <person name="Westhof E."/>
            <person name="Delsuc F."/>
            <person name="Lehrach H."/>
            <person name="Reinhardt R."/>
            <person name="Weissenbach J."/>
            <person name="Roy S.W."/>
            <person name="Artiguenave F."/>
            <person name="Postlethwait J.H."/>
            <person name="Manak J.R."/>
            <person name="Thompson E.M."/>
            <person name="Jaillon O."/>
            <person name="Du Pasquier L."/>
            <person name="Boudinot P."/>
            <person name="Liberles D.A."/>
            <person name="Volff J.N."/>
            <person name="Philippe H."/>
            <person name="Lenhard B."/>
            <person name="Roest Crollius H."/>
            <person name="Wincker P."/>
            <person name="Chourrout D."/>
        </authorList>
    </citation>
    <scope>NUCLEOTIDE SEQUENCE [LARGE SCALE GENOMIC DNA]</scope>
</reference>
<keyword evidence="3 5" id="KW-0720">Serine protease</keyword>
<feature type="domain" description="Peptidase S1" evidence="6">
    <location>
        <begin position="166"/>
        <end position="474"/>
    </location>
</feature>
<dbReference type="OrthoDB" id="10051896at2759"/>
<evidence type="ECO:0000256" key="3">
    <source>
        <dbReference type="ARBA" id="ARBA00022825"/>
    </source>
</evidence>
<dbReference type="InterPro" id="IPR009003">
    <property type="entry name" value="Peptidase_S1_PA"/>
</dbReference>
<evidence type="ECO:0000256" key="1">
    <source>
        <dbReference type="ARBA" id="ARBA00022670"/>
    </source>
</evidence>
<organism evidence="7">
    <name type="scientific">Oikopleura dioica</name>
    <name type="common">Tunicate</name>
    <dbReference type="NCBI Taxonomy" id="34765"/>
    <lineage>
        <taxon>Eukaryota</taxon>
        <taxon>Metazoa</taxon>
        <taxon>Chordata</taxon>
        <taxon>Tunicata</taxon>
        <taxon>Appendicularia</taxon>
        <taxon>Copelata</taxon>
        <taxon>Oikopleuridae</taxon>
        <taxon>Oikopleura</taxon>
    </lineage>
</organism>
<evidence type="ECO:0000256" key="5">
    <source>
        <dbReference type="RuleBase" id="RU363034"/>
    </source>
</evidence>
<dbReference type="PROSITE" id="PS50240">
    <property type="entry name" value="TRYPSIN_DOM"/>
    <property type="match status" value="1"/>
</dbReference>
<protein>
    <recommendedName>
        <fullName evidence="6">Peptidase S1 domain-containing protein</fullName>
    </recommendedName>
</protein>
<gene>
    <name evidence="7" type="ORF">GSOID_T00012854001</name>
</gene>
<dbReference type="SUPFAM" id="SSF50494">
    <property type="entry name" value="Trypsin-like serine proteases"/>
    <property type="match status" value="1"/>
</dbReference>
<evidence type="ECO:0000313" key="7">
    <source>
        <dbReference type="EMBL" id="CBY24686.1"/>
    </source>
</evidence>
<dbReference type="GO" id="GO:0004252">
    <property type="term" value="F:serine-type endopeptidase activity"/>
    <property type="evidence" value="ECO:0007669"/>
    <property type="project" value="InterPro"/>
</dbReference>
<dbReference type="PRINTS" id="PR00722">
    <property type="entry name" value="CHYMOTRYPSIN"/>
</dbReference>
<sequence>MKVRPLDIRVTASPGRAMKIFLFDGRRLRPRVSPFFAPLSFSGLNEIFVTIDKNNFVVHLNGRNIAQISGKNLGNSMSHRNKFGSIKFVKATSSLPIRRLAVTESGQVKRWANNANDPNCGYTFEMPREAASDRDRATVSNFVNYHANKCVTRRDGVNFNAAAAHVVGGVSTIPGQFPWLVSLRLNQYGNILHECGASLINKKWAISAAHCFASNYVARNYKVYVGDYSVKNEDFNKERTHVTTVEKFYNHPEFNIQTLKNDIALFMLAEAVPSFNQFRSPICLPTSSHQFGAGDCCQVAGWGKTASNEADLKKFVELDRQCARSIRGYSPLYTSETPLVPDVPMFTFQEIFPKNECAEMTRGRMDASGAQFCATKRLECNFMADTCQGDSGGPFICKEPTFFESDKPKIYLDGNEYSLANTDRAVLWGITSNGGSTNAQGVKTGCGDATGDSTGAGVYTSTVTYMDWILGVFRKNNFSPSG</sequence>
<dbReference type="PANTHER" id="PTHR24252:SF7">
    <property type="entry name" value="HYALIN"/>
    <property type="match status" value="1"/>
</dbReference>
<keyword evidence="8" id="KW-1185">Reference proteome</keyword>
<dbReference type="PROSITE" id="PS00134">
    <property type="entry name" value="TRYPSIN_HIS"/>
    <property type="match status" value="1"/>
</dbReference>
<dbReference type="Proteomes" id="UP000001307">
    <property type="component" value="Unassembled WGS sequence"/>
</dbReference>
<accession>E4XJQ2</accession>
<evidence type="ECO:0000313" key="8">
    <source>
        <dbReference type="Proteomes" id="UP000001307"/>
    </source>
</evidence>
<dbReference type="InterPro" id="IPR033116">
    <property type="entry name" value="TRYPSIN_SER"/>
</dbReference>
<dbReference type="Pfam" id="PF00089">
    <property type="entry name" value="Trypsin"/>
    <property type="match status" value="1"/>
</dbReference>
<name>E4XJQ2_OIKDI</name>
<keyword evidence="4" id="KW-1015">Disulfide bond</keyword>
<keyword evidence="2 5" id="KW-0378">Hydrolase</keyword>
<dbReference type="InterPro" id="IPR001254">
    <property type="entry name" value="Trypsin_dom"/>
</dbReference>
<dbReference type="InterPro" id="IPR018114">
    <property type="entry name" value="TRYPSIN_HIS"/>
</dbReference>
<dbReference type="Gene3D" id="2.40.10.10">
    <property type="entry name" value="Trypsin-like serine proteases"/>
    <property type="match status" value="1"/>
</dbReference>
<evidence type="ECO:0000256" key="2">
    <source>
        <dbReference type="ARBA" id="ARBA00022801"/>
    </source>
</evidence>
<evidence type="ECO:0000256" key="4">
    <source>
        <dbReference type="ARBA" id="ARBA00023157"/>
    </source>
</evidence>
<dbReference type="FunFam" id="2.40.10.10:FF:000118">
    <property type="entry name" value="Chymotrypsinogen A"/>
    <property type="match status" value="1"/>
</dbReference>
<dbReference type="GO" id="GO:0006508">
    <property type="term" value="P:proteolysis"/>
    <property type="evidence" value="ECO:0007669"/>
    <property type="project" value="UniProtKB-KW"/>
</dbReference>
<dbReference type="SMART" id="SM00020">
    <property type="entry name" value="Tryp_SPc"/>
    <property type="match status" value="1"/>
</dbReference>
<proteinExistence type="predicted"/>
<dbReference type="PANTHER" id="PTHR24252">
    <property type="entry name" value="ACROSIN-RELATED"/>
    <property type="match status" value="1"/>
</dbReference>